<dbReference type="Proteomes" id="UP001595798">
    <property type="component" value="Unassembled WGS sequence"/>
</dbReference>
<dbReference type="InterPro" id="IPR027417">
    <property type="entry name" value="P-loop_NTPase"/>
</dbReference>
<organism evidence="5 6">
    <name type="scientific">Marinobacter lacisalsi</name>
    <dbReference type="NCBI Taxonomy" id="475979"/>
    <lineage>
        <taxon>Bacteria</taxon>
        <taxon>Pseudomonadati</taxon>
        <taxon>Pseudomonadota</taxon>
        <taxon>Gammaproteobacteria</taxon>
        <taxon>Pseudomonadales</taxon>
        <taxon>Marinobacteraceae</taxon>
        <taxon>Marinobacter</taxon>
    </lineage>
</organism>
<protein>
    <submittedName>
        <fullName evidence="5">ATP-binding protein</fullName>
    </submittedName>
</protein>
<dbReference type="EMBL" id="JBHSDI010000062">
    <property type="protein sequence ID" value="MFC4260970.1"/>
    <property type="molecule type" value="Genomic_DNA"/>
</dbReference>
<dbReference type="InterPro" id="IPR054472">
    <property type="entry name" value="WHD"/>
</dbReference>
<dbReference type="GO" id="GO:0005524">
    <property type="term" value="F:ATP binding"/>
    <property type="evidence" value="ECO:0007669"/>
    <property type="project" value="UniProtKB-KW"/>
</dbReference>
<dbReference type="SUPFAM" id="SSF52540">
    <property type="entry name" value="P-loop containing nucleoside triphosphate hydrolases"/>
    <property type="match status" value="1"/>
</dbReference>
<dbReference type="Gene3D" id="3.40.50.300">
    <property type="entry name" value="P-loop containing nucleotide triphosphate hydrolases"/>
    <property type="match status" value="1"/>
</dbReference>
<dbReference type="SMART" id="SM00382">
    <property type="entry name" value="AAA"/>
    <property type="match status" value="1"/>
</dbReference>
<dbReference type="CDD" id="cd19481">
    <property type="entry name" value="RecA-like_protease"/>
    <property type="match status" value="1"/>
</dbReference>
<dbReference type="InterPro" id="IPR003593">
    <property type="entry name" value="AAA+_ATPase"/>
</dbReference>
<feature type="domain" description="AAA+ ATPase" evidence="4">
    <location>
        <begin position="486"/>
        <end position="618"/>
    </location>
</feature>
<accession>A0ABV8QKW9</accession>
<evidence type="ECO:0000259" key="4">
    <source>
        <dbReference type="SMART" id="SM00382"/>
    </source>
</evidence>
<comment type="caution">
    <text evidence="5">The sequence shown here is derived from an EMBL/GenBank/DDBJ whole genome shotgun (WGS) entry which is preliminary data.</text>
</comment>
<evidence type="ECO:0000313" key="5">
    <source>
        <dbReference type="EMBL" id="MFC4260970.1"/>
    </source>
</evidence>
<dbReference type="PANTHER" id="PTHR23073">
    <property type="entry name" value="26S PROTEASOME REGULATORY SUBUNIT"/>
    <property type="match status" value="1"/>
</dbReference>
<name>A0ABV8QKW9_9GAMM</name>
<dbReference type="RefSeq" id="WP_379890037.1">
    <property type="nucleotide sequence ID" value="NZ_JBHSDI010000062.1"/>
</dbReference>
<comment type="similarity">
    <text evidence="1">Belongs to the AAA ATPase family.</text>
</comment>
<proteinExistence type="inferred from homology"/>
<evidence type="ECO:0000313" key="6">
    <source>
        <dbReference type="Proteomes" id="UP001595798"/>
    </source>
</evidence>
<keyword evidence="3 5" id="KW-0067">ATP-binding</keyword>
<sequence>MTEAEHPLPGYDHDQDYLNDVLQLITLQLEYAVARFRAVRGDQHQEGFMGLFLDDADINRLLRELGSGKAASYGGTTDDIMALRQRIVARAGATASRLPPQRLAEALGLGQMESDLILYLLAGEVDPRFARVWAFLQDDVQRRYMTPGLALQLFPHAGQSDLNARIRRLFAADAPLRRQSIVTMMEPSRPLLDRPLKLDDRIVDFLLGNDCLDAELVTDVELLRHPQPRLHTTAPPPLAAVPRHFTGNQPLPPVLLRDESGEEWDLWLARKRGADLLRLRPEAGNGDDEEAWRHLLRRVRREQQLREALVSAGSEAPLSRDQLAALYQILPDNLIITDPRGYQPGTSCSPPLEIHLQTPDDDQRATHWQHHLPAQWLNRQPADMPRQLARRYRFSSPQIREVSRRLESRLALDGQADATTLRQLCKETAAQPMQGGAQRVDCQQDWEQLVLPAANKAMLQELTLRASHQQQVLSDWGLSRLFSQPPGLSALFVGPSGTGKTLAASVVARTLGLELYRVDLATVVSKYIGETEKNLQNIFHHAAQAEVVLFFDEADALFGKRSEVKDAHDRYANIETSYLLQQIEDHAGLCILASNLAQNIDEAFMRRIQVVVEFPLPGVEERHRIWQQLLTTEAPVTTDLELDFLARQFELTGGHIKNTLLLAGCYAAEEDRAINMGHLVRAIAREYGKLGRPVTKNLFGDYYQRLKKVD</sequence>
<evidence type="ECO:0000256" key="1">
    <source>
        <dbReference type="ARBA" id="ARBA00006914"/>
    </source>
</evidence>
<evidence type="ECO:0000256" key="3">
    <source>
        <dbReference type="ARBA" id="ARBA00022840"/>
    </source>
</evidence>
<keyword evidence="2" id="KW-0547">Nucleotide-binding</keyword>
<reference evidence="6" key="1">
    <citation type="journal article" date="2019" name="Int. J. Syst. Evol. Microbiol.">
        <title>The Global Catalogue of Microorganisms (GCM) 10K type strain sequencing project: providing services to taxonomists for standard genome sequencing and annotation.</title>
        <authorList>
            <consortium name="The Broad Institute Genomics Platform"/>
            <consortium name="The Broad Institute Genome Sequencing Center for Infectious Disease"/>
            <person name="Wu L."/>
            <person name="Ma J."/>
        </authorList>
    </citation>
    <scope>NUCLEOTIDE SEQUENCE [LARGE SCALE GENOMIC DNA]</scope>
    <source>
        <strain evidence="6">CECT 7297</strain>
    </source>
</reference>
<evidence type="ECO:0000256" key="2">
    <source>
        <dbReference type="ARBA" id="ARBA00022741"/>
    </source>
</evidence>
<dbReference type="Pfam" id="PF00004">
    <property type="entry name" value="AAA"/>
    <property type="match status" value="1"/>
</dbReference>
<gene>
    <name evidence="5" type="ORF">ACFOZ5_18270</name>
</gene>
<keyword evidence="6" id="KW-1185">Reference proteome</keyword>
<dbReference type="InterPro" id="IPR050221">
    <property type="entry name" value="26S_Proteasome_ATPase"/>
</dbReference>
<dbReference type="Pfam" id="PF22977">
    <property type="entry name" value="WHD"/>
    <property type="match status" value="1"/>
</dbReference>
<dbReference type="InterPro" id="IPR003959">
    <property type="entry name" value="ATPase_AAA_core"/>
</dbReference>